<protein>
    <submittedName>
        <fullName evidence="1">Oxidoreductase, FAD-binding protein</fullName>
    </submittedName>
</protein>
<feature type="non-terminal residue" evidence="1">
    <location>
        <position position="73"/>
    </location>
</feature>
<accession>S6VVC2</accession>
<proteinExistence type="predicted"/>
<organism evidence="1 2">
    <name type="scientific">Pseudomonas syringae pv. actinidiae ICMP 18807</name>
    <dbReference type="NCBI Taxonomy" id="1194404"/>
    <lineage>
        <taxon>Bacteria</taxon>
        <taxon>Pseudomonadati</taxon>
        <taxon>Pseudomonadota</taxon>
        <taxon>Gammaproteobacteria</taxon>
        <taxon>Pseudomonadales</taxon>
        <taxon>Pseudomonadaceae</taxon>
        <taxon>Pseudomonas</taxon>
        <taxon>Pseudomonas syringae</taxon>
    </lineage>
</organism>
<dbReference type="AlphaFoldDB" id="S6VVC2"/>
<feature type="non-terminal residue" evidence="1">
    <location>
        <position position="1"/>
    </location>
</feature>
<evidence type="ECO:0000313" key="1">
    <source>
        <dbReference type="EMBL" id="EPN57915.1"/>
    </source>
</evidence>
<dbReference type="EMBL" id="AOKG01000761">
    <property type="protein sequence ID" value="EPN57915.1"/>
    <property type="molecule type" value="Genomic_DNA"/>
</dbReference>
<comment type="caution">
    <text evidence="1">The sequence shown here is derived from an EMBL/GenBank/DDBJ whole genome shotgun (WGS) entry which is preliminary data.</text>
</comment>
<dbReference type="PATRIC" id="fig|1194404.4.peg.2335"/>
<evidence type="ECO:0000313" key="2">
    <source>
        <dbReference type="Proteomes" id="UP000015729"/>
    </source>
</evidence>
<gene>
    <name evidence="1" type="ORF">A244_11285</name>
</gene>
<reference evidence="1 2" key="1">
    <citation type="journal article" date="2013" name="PLoS Pathog.">
        <title>Genomic analysis of the Kiwifruit pathogen Pseudomonas syringae pv. actinidiae provides insight into the origins of an emergent plant disease.</title>
        <authorList>
            <person name="McCann H.C."/>
            <person name="Rikkerink E.H."/>
            <person name="Bertels F."/>
            <person name="Fiers M."/>
            <person name="Lu A."/>
            <person name="Rees-George J."/>
            <person name="Andersen M.T."/>
            <person name="Gleave A.P."/>
            <person name="Haubold B."/>
            <person name="Wohlers M.W."/>
            <person name="Guttman D.S."/>
            <person name="Wang P.W."/>
            <person name="Straub C."/>
            <person name="Vanneste J.L."/>
            <person name="Rainey P.B."/>
            <person name="Templeton M.D."/>
        </authorList>
    </citation>
    <scope>NUCLEOTIDE SEQUENCE [LARGE SCALE GENOMIC DNA]</scope>
    <source>
        <strain evidence="1 2">ICMP 18807</strain>
    </source>
</reference>
<name>S6VVC2_PSESF</name>
<dbReference type="Proteomes" id="UP000015729">
    <property type="component" value="Unassembled WGS sequence"/>
</dbReference>
<sequence>IKRLAELAEDSLLAGQKIEPLYEADELIGLRVDGRDIHAQRIVLSAGGGNADLLNALGVSQPQMQRRPLHMVL</sequence>